<feature type="compositionally biased region" description="Polar residues" evidence="1">
    <location>
        <begin position="278"/>
        <end position="288"/>
    </location>
</feature>
<evidence type="ECO:0000313" key="4">
    <source>
        <dbReference type="WBParaSite" id="SSLN_0000950501-mRNA-1"/>
    </source>
</evidence>
<feature type="compositionally biased region" description="Polar residues" evidence="1">
    <location>
        <begin position="731"/>
        <end position="755"/>
    </location>
</feature>
<feature type="region of interest" description="Disordered" evidence="1">
    <location>
        <begin position="1504"/>
        <end position="1529"/>
    </location>
</feature>
<feature type="compositionally biased region" description="Polar residues" evidence="1">
    <location>
        <begin position="595"/>
        <end position="608"/>
    </location>
</feature>
<evidence type="ECO:0000313" key="2">
    <source>
        <dbReference type="EMBL" id="VDL95541.1"/>
    </source>
</evidence>
<feature type="region of interest" description="Disordered" evidence="1">
    <location>
        <begin position="25"/>
        <end position="55"/>
    </location>
</feature>
<keyword evidence="3" id="KW-1185">Reference proteome</keyword>
<dbReference type="EMBL" id="UYSU01035069">
    <property type="protein sequence ID" value="VDL95541.1"/>
    <property type="molecule type" value="Genomic_DNA"/>
</dbReference>
<feature type="region of interest" description="Disordered" evidence="1">
    <location>
        <begin position="1340"/>
        <end position="1377"/>
    </location>
</feature>
<feature type="compositionally biased region" description="Basic residues" evidence="1">
    <location>
        <begin position="1217"/>
        <end position="1229"/>
    </location>
</feature>
<feature type="compositionally biased region" description="Basic and acidic residues" evidence="1">
    <location>
        <begin position="1099"/>
        <end position="1111"/>
    </location>
</feature>
<proteinExistence type="predicted"/>
<dbReference type="WBParaSite" id="SSLN_0000950501-mRNA-1">
    <property type="protein sequence ID" value="SSLN_0000950501-mRNA-1"/>
    <property type="gene ID" value="SSLN_0000950501"/>
</dbReference>
<feature type="compositionally biased region" description="Low complexity" evidence="1">
    <location>
        <begin position="918"/>
        <end position="932"/>
    </location>
</feature>
<evidence type="ECO:0000256" key="1">
    <source>
        <dbReference type="SAM" id="MobiDB-lite"/>
    </source>
</evidence>
<gene>
    <name evidence="2" type="ORF">SSLN_LOCUS9156</name>
</gene>
<name>A0A183SY58_SCHSO</name>
<feature type="compositionally biased region" description="Polar residues" evidence="1">
    <location>
        <begin position="477"/>
        <end position="486"/>
    </location>
</feature>
<sequence length="1529" mass="166426">MGSGFSSNPGGSKIKHAKPLCSFTSNSDVDGLRRPAEAARNSCASNKEDRAKKIQHSLGQQPLPYEICSISEIDNDDPTLNSSDVSLHSLDSDQIICHQGQYCKHVNMNVSNHEEGGRSPSSTGNNGRPHKRSTIRTVTACTASTSHGKRISVYHSLAVTRGRATAPSSGIHPVFQRPPDPLAVFQRDLIDPYEPHPHPNLPTQLTAAPVDIIPVEGPNQPSPRTTPWLGEHTDTCILNSSRRLYSDGQGCTSAHKTEELQSGYQQRVNSPGLDRNTPKPSSTRNVYNKNGKFGRSASTTSQNPPSRCSAASPPPMHPAQIVVVSGTSMTSHKVNRPMPQRPVSQTQTEGVEGVVMEKSVACIVSQPQIMTNSLQASLSRSAVQTASIASAPTLTDSSASRYPHSVVPASEMQNTVDLPTEARQQQQELLIQRLQQAGRKLAVSISRQQGLPVEGSWQDGAANSLHLQEEAGRASPLSFQSHTVVSGSHPPAQNAHLPENVPTPHVLPGPLSAMNDGPKAGGQQTVSESQQKVIVFTRPQRARRSLAMSQPVQTAVPNQTLKQVGRIENSLENEAVERNTEDGSEPVYENAGLWSPSQQPSGQNQYSQDPKKGQRTTGGTPSHLPRSARSAGTGRPSAASGTQLSAQFASTAGAIRPAVGSEYQASPEQGGFGTNQRPAFGSPGVKDQKREDLPVAPQSQELAQAGQPLDRGMSSRDDEQNYRQYAVSGPDSGTGQGVRTSGAVDTQQTRRTGMSQDPPGHYGIQAQRQVQFPNAQVAGRTVASGVPTQRAALNQPLHQASQRQHDIDEGVNITVDTSVDDSSAVQGGTEDVGTSPRQLQVPRFPGAQLANTSTAPPIQTEHAMLDHPPLNRVVQREGGVQQEAIETFRQDDLDLQYHASYASSPEYEDEDGRLSPNAPAGRRAAQRQRQLQSFDRPNGQICSVEDDMEEVGEADDNDTSRANQTVLVRLESYDELPSEVSQHTQAKRLLGFESMVQRGTHQEGVSDQFMNEVSKMSTLLEDTEGRDDFYAPNCPPLERSLPTKEVLHRASYEKDVIAQRAQISQIPLLPMAAKNKREDVYMATTVNQSPDSNAPFWKNRTDTNHLREPSRQMRKQRRSYRGDIMSGLAARQTADPKDPLSSLSSGGGRTTGRRARSCNPEDGCNLNPRLFYASSQSLSQDPRSLRELQRQMNNFSPLHGMFKNSSEPNSCAETCPRRRRPKKRCRRRAVSTDGDRPQSGGLKRRKWLRLFGVHKVGRPLDVSLKLYPAVISADGIAYKLEGPASEHVYHSPEPRLCDRKRYIQPCVYRPEDLRHTIYVFETAVLHQPMVFQGSFSRTELIRPPFEGPPPDGGPQGGGGGNPHHPTAGPSNAPTRNVKFLPIDQDSRTASQASTALLETRSGESVNNLLIKNNMQQSIQNVIPGLPPAAIDKAFREVDPNQSLAGFMVYSTAGNGQVAPYDPKNPQCCCLVPLYLSKQSNRNAGNSIDIQQYKTTFSPSILSSIGEDSVATQPEACKEISREEEEVGDD</sequence>
<organism evidence="4">
    <name type="scientific">Schistocephalus solidus</name>
    <name type="common">Tapeworm</name>
    <dbReference type="NCBI Taxonomy" id="70667"/>
    <lineage>
        <taxon>Eukaryota</taxon>
        <taxon>Metazoa</taxon>
        <taxon>Spiralia</taxon>
        <taxon>Lophotrochozoa</taxon>
        <taxon>Platyhelminthes</taxon>
        <taxon>Cestoda</taxon>
        <taxon>Eucestoda</taxon>
        <taxon>Diphyllobothriidea</taxon>
        <taxon>Diphyllobothriidae</taxon>
        <taxon>Schistocephalus</taxon>
    </lineage>
</organism>
<feature type="region of interest" description="Disordered" evidence="1">
    <location>
        <begin position="1092"/>
        <end position="1161"/>
    </location>
</feature>
<feature type="region of interest" description="Disordered" evidence="1">
    <location>
        <begin position="246"/>
        <end position="318"/>
    </location>
</feature>
<reference evidence="4" key="1">
    <citation type="submission" date="2016-06" db="UniProtKB">
        <authorList>
            <consortium name="WormBaseParasite"/>
        </authorList>
    </citation>
    <scope>IDENTIFICATION</scope>
</reference>
<reference evidence="2 3" key="2">
    <citation type="submission" date="2018-11" db="EMBL/GenBank/DDBJ databases">
        <authorList>
            <consortium name="Pathogen Informatics"/>
        </authorList>
    </citation>
    <scope>NUCLEOTIDE SEQUENCE [LARGE SCALE GENOMIC DNA]</scope>
    <source>
        <strain evidence="2 3">NST_G2</strain>
    </source>
</reference>
<feature type="region of interest" description="Disordered" evidence="1">
    <location>
        <begin position="110"/>
        <end position="134"/>
    </location>
</feature>
<accession>A0A183SY58</accession>
<feature type="compositionally biased region" description="Polar residues" evidence="1">
    <location>
        <begin position="522"/>
        <end position="532"/>
    </location>
</feature>
<evidence type="ECO:0000313" key="3">
    <source>
        <dbReference type="Proteomes" id="UP000275846"/>
    </source>
</evidence>
<feature type="region of interest" description="Disordered" evidence="1">
    <location>
        <begin position="903"/>
        <end position="943"/>
    </location>
</feature>
<feature type="compositionally biased region" description="Polar residues" evidence="1">
    <location>
        <begin position="547"/>
        <end position="562"/>
    </location>
</feature>
<protein>
    <submittedName>
        <fullName evidence="4">Non-specific serine/threonine protein kinase</fullName>
    </submittedName>
</protein>
<dbReference type="Proteomes" id="UP000275846">
    <property type="component" value="Unassembled WGS sequence"/>
</dbReference>
<feature type="compositionally biased region" description="Polar residues" evidence="1">
    <location>
        <begin position="246"/>
        <end position="269"/>
    </location>
</feature>
<feature type="region of interest" description="Disordered" evidence="1">
    <location>
        <begin position="328"/>
        <end position="347"/>
    </location>
</feature>
<dbReference type="OrthoDB" id="6252554at2759"/>
<feature type="compositionally biased region" description="Polar residues" evidence="1">
    <location>
        <begin position="1203"/>
        <end position="1212"/>
    </location>
</feature>
<feature type="region of interest" description="Disordered" evidence="1">
    <location>
        <begin position="468"/>
        <end position="644"/>
    </location>
</feature>
<feature type="region of interest" description="Disordered" evidence="1">
    <location>
        <begin position="662"/>
        <end position="762"/>
    </location>
</feature>
<feature type="region of interest" description="Disordered" evidence="1">
    <location>
        <begin position="1199"/>
        <end position="1240"/>
    </location>
</feature>